<evidence type="ECO:0008006" key="3">
    <source>
        <dbReference type="Google" id="ProtNLM"/>
    </source>
</evidence>
<protein>
    <recommendedName>
        <fullName evidence="3">VCBS repeat-containing protein</fullName>
    </recommendedName>
</protein>
<dbReference type="RefSeq" id="WP_207049118.1">
    <property type="nucleotide sequence ID" value="NZ_JAFIMU010000004.1"/>
</dbReference>
<name>A0ABS3D7U0_9BACT</name>
<proteinExistence type="predicted"/>
<dbReference type="Proteomes" id="UP000664052">
    <property type="component" value="Unassembled WGS sequence"/>
</dbReference>
<keyword evidence="2" id="KW-1185">Reference proteome</keyword>
<accession>A0ABS3D7U0</accession>
<comment type="caution">
    <text evidence="1">The sequence shown here is derived from an EMBL/GenBank/DDBJ whole genome shotgun (WGS) entry which is preliminary data.</text>
</comment>
<reference evidence="1 2" key="1">
    <citation type="submission" date="2021-02" db="EMBL/GenBank/DDBJ databases">
        <title>De Novo genome assembly of isolated myxobacteria.</title>
        <authorList>
            <person name="Stevens D.C."/>
        </authorList>
    </citation>
    <scope>NUCLEOTIDE SEQUENCE [LARGE SCALE GENOMIC DNA]</scope>
    <source>
        <strain evidence="1 2">ATCC 29039</strain>
    </source>
</reference>
<dbReference type="EMBL" id="JAFIMU010000004">
    <property type="protein sequence ID" value="MBN8226991.1"/>
    <property type="molecule type" value="Genomic_DNA"/>
</dbReference>
<evidence type="ECO:0000313" key="2">
    <source>
        <dbReference type="Proteomes" id="UP000664052"/>
    </source>
</evidence>
<evidence type="ECO:0000313" key="1">
    <source>
        <dbReference type="EMBL" id="MBN8226991.1"/>
    </source>
</evidence>
<gene>
    <name evidence="1" type="ORF">JYK02_05645</name>
</gene>
<organism evidence="1 2">
    <name type="scientific">Corallococcus macrosporus</name>
    <dbReference type="NCBI Taxonomy" id="35"/>
    <lineage>
        <taxon>Bacteria</taxon>
        <taxon>Pseudomonadati</taxon>
        <taxon>Myxococcota</taxon>
        <taxon>Myxococcia</taxon>
        <taxon>Myxococcales</taxon>
        <taxon>Cystobacterineae</taxon>
        <taxon>Myxococcaceae</taxon>
        <taxon>Corallococcus</taxon>
    </lineage>
</organism>
<sequence>MTAQAQTDCLDLSGDGAADSVLISGFNVTITRGGMTRTFNPGAWNSMQPVETDGNDARRVTYYL</sequence>